<evidence type="ECO:0000259" key="3">
    <source>
        <dbReference type="Pfam" id="PF00291"/>
    </source>
</evidence>
<dbReference type="EMBL" id="ACCJ01000436">
    <property type="protein sequence ID" value="EEG52638.1"/>
    <property type="molecule type" value="Genomic_DNA"/>
</dbReference>
<sequence length="428" mass="45869">MIKSTDILDIARRRSDMEEISNRWVRAVRNDGAAVDCTAVDGAADFLTQEAVAPAYRIHRAMEGYRPTPLVRLDGLAEALGVKAVFVKDESRRFGLNAFKGLGAIYAFTRVVCDELGLDPETTTFADLQSEPVRGRLSGMVFVTATDGNHGKGVAWAAGQLGCRAYVYMPKGSSELRAQAIRDAGRAEVRIMDVGYDDAVRHAARMAEENGWHLIQDTSWEGYQQIPAWIVQGYTTMAAVAAEQLEAEGFSRPSHVFLQAGVGAMAGGVTGYLADRYAGNRPVFSTVEPEDMACIYKSILAADGEPHAVEGDCATIMAGLNCGEPCTVTWPVLRTFTSFAFSCADPVAALGMRLLAAPRKGDHPIVSGESGAATTGLLAVLAASPEFAGLRREMGLDSGSVVLLFSTEGDTDPEQYRSIVYAGKHALQ</sequence>
<evidence type="ECO:0000256" key="2">
    <source>
        <dbReference type="ARBA" id="ARBA00022898"/>
    </source>
</evidence>
<dbReference type="PANTHER" id="PTHR42937">
    <property type="match status" value="1"/>
</dbReference>
<accession>C0D7L8</accession>
<dbReference type="Proteomes" id="UP000004756">
    <property type="component" value="Unassembled WGS sequence"/>
</dbReference>
<evidence type="ECO:0000313" key="4">
    <source>
        <dbReference type="EMBL" id="EEG52638.1"/>
    </source>
</evidence>
<dbReference type="InterPro" id="IPR001926">
    <property type="entry name" value="TrpB-like_PALP"/>
</dbReference>
<reference evidence="4 5" key="1">
    <citation type="submission" date="2009-02" db="EMBL/GenBank/DDBJ databases">
        <title>Draft genome sequence of Clostridium asparagiforme (DSM 15981).</title>
        <authorList>
            <person name="Sudarsanam P."/>
            <person name="Ley R."/>
            <person name="Guruge J."/>
            <person name="Turnbaugh P.J."/>
            <person name="Mahowald M."/>
            <person name="Liep D."/>
            <person name="Gordon J."/>
        </authorList>
    </citation>
    <scope>NUCLEOTIDE SEQUENCE [LARGE SCALE GENOMIC DNA]</scope>
    <source>
        <strain evidence="4 5">DSM 15981</strain>
    </source>
</reference>
<dbReference type="GO" id="GO:1901605">
    <property type="term" value="P:alpha-amino acid metabolic process"/>
    <property type="evidence" value="ECO:0007669"/>
    <property type="project" value="UniProtKB-ARBA"/>
</dbReference>
<evidence type="ECO:0000256" key="1">
    <source>
        <dbReference type="ARBA" id="ARBA00001933"/>
    </source>
</evidence>
<name>C0D7L8_9FIRM</name>
<dbReference type="AlphaFoldDB" id="C0D7L8"/>
<dbReference type="InterPro" id="IPR036052">
    <property type="entry name" value="TrpB-like_PALP_sf"/>
</dbReference>
<keyword evidence="5" id="KW-1185">Reference proteome</keyword>
<evidence type="ECO:0000313" key="5">
    <source>
        <dbReference type="Proteomes" id="UP000004756"/>
    </source>
</evidence>
<dbReference type="NCBIfam" id="NF006058">
    <property type="entry name" value="PRK08206.1"/>
    <property type="match status" value="1"/>
</dbReference>
<protein>
    <submittedName>
        <fullName evidence="4">Putative diaminopropionate ammonia-lyase</fullName>
    </submittedName>
</protein>
<dbReference type="CDD" id="cd00640">
    <property type="entry name" value="Trp-synth-beta_II"/>
    <property type="match status" value="1"/>
</dbReference>
<dbReference type="GO" id="GO:0030170">
    <property type="term" value="F:pyridoxal phosphate binding"/>
    <property type="evidence" value="ECO:0007669"/>
    <property type="project" value="InterPro"/>
</dbReference>
<feature type="domain" description="Tryptophan synthase beta chain-like PALP" evidence="3">
    <location>
        <begin position="63"/>
        <end position="381"/>
    </location>
</feature>
<dbReference type="PANTHER" id="PTHR42937:SF1">
    <property type="entry name" value="DIAMINOPROPIONATE AMMONIA-LYASE"/>
    <property type="match status" value="1"/>
</dbReference>
<organism evidence="4 5">
    <name type="scientific">[Clostridium] asparagiforme DSM 15981</name>
    <dbReference type="NCBI Taxonomy" id="518636"/>
    <lineage>
        <taxon>Bacteria</taxon>
        <taxon>Bacillati</taxon>
        <taxon>Bacillota</taxon>
        <taxon>Clostridia</taxon>
        <taxon>Lachnospirales</taxon>
        <taxon>Lachnospiraceae</taxon>
        <taxon>Enterocloster</taxon>
    </lineage>
</organism>
<dbReference type="NCBIfam" id="TIGR01747">
    <property type="entry name" value="diampropi_NH3ly"/>
    <property type="match status" value="1"/>
</dbReference>
<keyword evidence="2" id="KW-0663">Pyridoxal phosphate</keyword>
<dbReference type="InterPro" id="IPR010081">
    <property type="entry name" value="DiNH2opropionate_NH3_lyase"/>
</dbReference>
<dbReference type="Gene3D" id="3.40.50.1100">
    <property type="match status" value="2"/>
</dbReference>
<dbReference type="SUPFAM" id="SSF53686">
    <property type="entry name" value="Tryptophan synthase beta subunit-like PLP-dependent enzymes"/>
    <property type="match status" value="1"/>
</dbReference>
<gene>
    <name evidence="4" type="ORF">CLOSTASPAR_05265</name>
</gene>
<keyword evidence="4" id="KW-0456">Lyase</keyword>
<dbReference type="HOGENOM" id="CLU_021802_8_0_9"/>
<comment type="cofactor">
    <cofactor evidence="1">
        <name>pyridoxal 5'-phosphate</name>
        <dbReference type="ChEBI" id="CHEBI:597326"/>
    </cofactor>
</comment>
<comment type="caution">
    <text evidence="4">The sequence shown here is derived from an EMBL/GenBank/DDBJ whole genome shotgun (WGS) entry which is preliminary data.</text>
</comment>
<dbReference type="Pfam" id="PF00291">
    <property type="entry name" value="PALP"/>
    <property type="match status" value="1"/>
</dbReference>
<proteinExistence type="predicted"/>
<dbReference type="GO" id="GO:0008838">
    <property type="term" value="F:diaminopropionate ammonia-lyase activity"/>
    <property type="evidence" value="ECO:0007669"/>
    <property type="project" value="InterPro"/>
</dbReference>